<dbReference type="PROSITE" id="PS50885">
    <property type="entry name" value="HAMP"/>
    <property type="match status" value="2"/>
</dbReference>
<dbReference type="Pfam" id="PF05227">
    <property type="entry name" value="CHASE3"/>
    <property type="match status" value="1"/>
</dbReference>
<dbReference type="InterPro" id="IPR003660">
    <property type="entry name" value="HAMP_dom"/>
</dbReference>
<dbReference type="PANTHER" id="PTHR43531">
    <property type="entry name" value="PROTEIN ICFG"/>
    <property type="match status" value="1"/>
</dbReference>
<feature type="domain" description="HAMP" evidence="7">
    <location>
        <begin position="211"/>
        <end position="264"/>
    </location>
</feature>
<keyword evidence="5" id="KW-0472">Membrane</keyword>
<dbReference type="Proteomes" id="UP000245252">
    <property type="component" value="Unassembled WGS sequence"/>
</dbReference>
<evidence type="ECO:0000313" key="9">
    <source>
        <dbReference type="Proteomes" id="UP000245252"/>
    </source>
</evidence>
<dbReference type="SUPFAM" id="SSF58104">
    <property type="entry name" value="Methyl-accepting chemotaxis protein (MCP) signaling domain"/>
    <property type="match status" value="1"/>
</dbReference>
<dbReference type="InterPro" id="IPR007891">
    <property type="entry name" value="CHASE3"/>
</dbReference>
<feature type="transmembrane region" description="Helical" evidence="5">
    <location>
        <begin position="187"/>
        <end position="209"/>
    </location>
</feature>
<dbReference type="PANTHER" id="PTHR43531:SF11">
    <property type="entry name" value="METHYL-ACCEPTING CHEMOTAXIS PROTEIN 3"/>
    <property type="match status" value="1"/>
</dbReference>
<gene>
    <name evidence="8" type="ORF">DEM27_02230</name>
</gene>
<dbReference type="GO" id="GO:0006935">
    <property type="term" value="P:chemotaxis"/>
    <property type="evidence" value="ECO:0007669"/>
    <property type="project" value="UniProtKB-KW"/>
</dbReference>
<feature type="domain" description="Methyl-accepting transducer" evidence="6">
    <location>
        <begin position="349"/>
        <end position="578"/>
    </location>
</feature>
<dbReference type="AlphaFoldDB" id="A0A2U2DXT7"/>
<dbReference type="Pfam" id="PF00672">
    <property type="entry name" value="HAMP"/>
    <property type="match status" value="1"/>
</dbReference>
<organism evidence="8 9">
    <name type="scientific">Metarhizobium album</name>
    <dbReference type="NCBI Taxonomy" id="2182425"/>
    <lineage>
        <taxon>Bacteria</taxon>
        <taxon>Pseudomonadati</taxon>
        <taxon>Pseudomonadota</taxon>
        <taxon>Alphaproteobacteria</taxon>
        <taxon>Hyphomicrobiales</taxon>
        <taxon>Rhizobiaceae</taxon>
        <taxon>Metarhizobium</taxon>
    </lineage>
</organism>
<dbReference type="EMBL" id="QFBC01000001">
    <property type="protein sequence ID" value="PWE58029.1"/>
    <property type="molecule type" value="Genomic_DNA"/>
</dbReference>
<dbReference type="GO" id="GO:0004888">
    <property type="term" value="F:transmembrane signaling receptor activity"/>
    <property type="evidence" value="ECO:0007669"/>
    <property type="project" value="InterPro"/>
</dbReference>
<comment type="caution">
    <text evidence="8">The sequence shown here is derived from an EMBL/GenBank/DDBJ whole genome shotgun (WGS) entry which is preliminary data.</text>
</comment>
<dbReference type="CDD" id="cd06225">
    <property type="entry name" value="HAMP"/>
    <property type="match status" value="1"/>
</dbReference>
<sequence length="643" mass="68341">MSLRNLSLNKKLIGTFAALMSVCLLASAGVYWQAAASREASRQQYEAQGILGHVDNALEAMLEQAVNQRGYLLFKSHSTYNDVFANRDKMIAALDAAKAAAADRPEMLESLVAMRQAADVFHKELTEPQLEARKTTDMPVEEVANLNRDKSRGQLDRFREAAAKIKQQSLEYSNGLVEVQKAAFRDLLLALLVGGALAGAIAVLLVWALSRAIVTPIVGMTDAMTRLAGGDNSIDVPALDRGDEVGSMAKAVAVFKDAAIEKIRLSKDADAMRSSAERERQANDEQKARETGEIEFAIDALAKGLSSLASGDVASRLETPFAGRLERLRVDFNGAVEKLQSVLRSVGQNATAINSGANEVRAAADDLARRTEQQAASVEETAAALEQVTTTVKDTARGAEEAGRLVERTRAGAERSGEIVRNAVSAMHEIEKSSGEISNIIGVIDEIAFQTNLLALNAGVEAARAGEAGKGFAVVAQEVRELAQRSAKAAKEIKALITASSQHVGNGVSLVGETGKALEAIVAEVAEINTHVSAIVVAAREQSTGLQEINTSVNAMDQGTQQNAAMVEQQTAASHSLAREAHALDELLAQFNLGHSMLSASRPVAAPANARPVASAPRDMRSTVARAFASRGNAAVKEEWSEF</sequence>
<dbReference type="Gene3D" id="6.10.340.10">
    <property type="match status" value="1"/>
</dbReference>
<dbReference type="PROSITE" id="PS50111">
    <property type="entry name" value="CHEMOTAXIS_TRANSDUC_2"/>
    <property type="match status" value="1"/>
</dbReference>
<dbReference type="OrthoDB" id="8482111at2"/>
<evidence type="ECO:0000256" key="1">
    <source>
        <dbReference type="ARBA" id="ARBA00004370"/>
    </source>
</evidence>
<dbReference type="PRINTS" id="PR00260">
    <property type="entry name" value="CHEMTRNSDUCR"/>
</dbReference>
<comment type="subcellular location">
    <subcellularLocation>
        <location evidence="1">Membrane</location>
    </subcellularLocation>
</comment>
<accession>A0A2U2DXT7</accession>
<dbReference type="Gene3D" id="1.10.287.950">
    <property type="entry name" value="Methyl-accepting chemotaxis protein"/>
    <property type="match status" value="1"/>
</dbReference>
<proteinExistence type="inferred from homology"/>
<dbReference type="RefSeq" id="WP_109456546.1">
    <property type="nucleotide sequence ID" value="NZ_QFBC01000001.1"/>
</dbReference>
<dbReference type="FunFam" id="1.10.287.950:FF:000001">
    <property type="entry name" value="Methyl-accepting chemotaxis sensory transducer"/>
    <property type="match status" value="1"/>
</dbReference>
<evidence type="ECO:0000259" key="6">
    <source>
        <dbReference type="PROSITE" id="PS50111"/>
    </source>
</evidence>
<name>A0A2U2DXT7_9HYPH</name>
<dbReference type="SUPFAM" id="SSF158472">
    <property type="entry name" value="HAMP domain-like"/>
    <property type="match status" value="1"/>
</dbReference>
<comment type="similarity">
    <text evidence="3">Belongs to the methyl-accepting chemotaxis (MCP) protein family.</text>
</comment>
<dbReference type="Pfam" id="PF00015">
    <property type="entry name" value="MCPsignal"/>
    <property type="match status" value="1"/>
</dbReference>
<dbReference type="SMART" id="SM00283">
    <property type="entry name" value="MA"/>
    <property type="match status" value="1"/>
</dbReference>
<evidence type="ECO:0000259" key="7">
    <source>
        <dbReference type="PROSITE" id="PS50885"/>
    </source>
</evidence>
<dbReference type="InterPro" id="IPR004089">
    <property type="entry name" value="MCPsignal_dom"/>
</dbReference>
<dbReference type="InterPro" id="IPR051310">
    <property type="entry name" value="MCP_chemotaxis"/>
</dbReference>
<protein>
    <submittedName>
        <fullName evidence="8">Methyl-accepting chemotaxis protein</fullName>
    </submittedName>
</protein>
<keyword evidence="2" id="KW-0145">Chemotaxis</keyword>
<dbReference type="CDD" id="cd11386">
    <property type="entry name" value="MCP_signal"/>
    <property type="match status" value="1"/>
</dbReference>
<evidence type="ECO:0000256" key="3">
    <source>
        <dbReference type="ARBA" id="ARBA00029447"/>
    </source>
</evidence>
<dbReference type="SMART" id="SM00304">
    <property type="entry name" value="HAMP"/>
    <property type="match status" value="2"/>
</dbReference>
<reference evidence="8 9" key="1">
    <citation type="submission" date="2018-05" db="EMBL/GenBank/DDBJ databases">
        <title>The draft genome of strain NS-104.</title>
        <authorList>
            <person name="Hang P."/>
            <person name="Jiang J."/>
        </authorList>
    </citation>
    <scope>NUCLEOTIDE SEQUENCE [LARGE SCALE GENOMIC DNA]</scope>
    <source>
        <strain evidence="8 9">NS-104</strain>
    </source>
</reference>
<keyword evidence="4" id="KW-0807">Transducer</keyword>
<evidence type="ECO:0000256" key="4">
    <source>
        <dbReference type="PROSITE-ProRule" id="PRU00284"/>
    </source>
</evidence>
<dbReference type="InterPro" id="IPR004090">
    <property type="entry name" value="Chemotax_Me-accpt_rcpt"/>
</dbReference>
<keyword evidence="5" id="KW-1133">Transmembrane helix</keyword>
<dbReference type="GO" id="GO:0016020">
    <property type="term" value="C:membrane"/>
    <property type="evidence" value="ECO:0007669"/>
    <property type="project" value="UniProtKB-SubCell"/>
</dbReference>
<evidence type="ECO:0000256" key="5">
    <source>
        <dbReference type="SAM" id="Phobius"/>
    </source>
</evidence>
<keyword evidence="9" id="KW-1185">Reference proteome</keyword>
<keyword evidence="5" id="KW-0812">Transmembrane</keyword>
<feature type="transmembrane region" description="Helical" evidence="5">
    <location>
        <begin position="12"/>
        <end position="32"/>
    </location>
</feature>
<feature type="domain" description="HAMP" evidence="7">
    <location>
        <begin position="292"/>
        <end position="344"/>
    </location>
</feature>
<evidence type="ECO:0000256" key="2">
    <source>
        <dbReference type="ARBA" id="ARBA00022500"/>
    </source>
</evidence>
<evidence type="ECO:0000313" key="8">
    <source>
        <dbReference type="EMBL" id="PWE58029.1"/>
    </source>
</evidence>
<dbReference type="GO" id="GO:0007165">
    <property type="term" value="P:signal transduction"/>
    <property type="evidence" value="ECO:0007669"/>
    <property type="project" value="UniProtKB-KW"/>
</dbReference>